<sequence>MFSKLFKRKEDAAAPEPGVSIFPDGDQVMLSEGSTGDAVVAPADSAIVSSNEYMDQLVEGSTSGDDPITLPVLGTAPASKHQKTLLAVVIGGLVVFFALAVWAILQSRTVTGQLSATGQALTQSQRLAKAVGQALNGNEQSFADVAESSSMLKQNVLGLKSGDDELGIKALSDSYAETLDPLVEDANRTAAKSDVIIKQKDALISMSKALQAIHRNTQNLLELSEAVVSLKLQQGAPTAEIAASSQLTMLTQRIAKSSSDFQSGSGASAEAVFLLGKDLNTFKELVSGLLNGSGELRLGAARDGAVREKLLALSTQYETTLKDGSAVLGNLKGISEAREAEVSIQSASEPMRQRLNTLQADLNSGSNRVWLYLVGIVLAALLVGLGGWGLVRLQLIDSANRRRAAEILQQDATRQEQEAKRLNDANQAAILRLMNELQSVAEGDLTQEATVTEDITGAIADSVNYTVEELRMLVGSVQNTATRVAHTTSTVDSTSTELLAASTEQLREIRETGKSILDMATRINQVSSQAQESASVARQSLLAAESGLKAVENSIGGMNSIRDQIQDTSKRIKRLGESSQEIGEITDLISDITEQTNVLALNAAIQAASAGEAGRGFSVVAEEVQRLAERSADATRQISVLVKAIQTDTQDAVAAMERSTQGVVEGARLSDSAGTALAEIDRVSRRLAELILQISRSASDEAVQANEVAENIQHIFAVTEQTSDGTRTTAQQVRELSQMAEELRQSVARFKIA</sequence>
<keyword evidence="13" id="KW-1185">Reference proteome</keyword>
<accession>A0ABR6RD39</accession>
<evidence type="ECO:0000256" key="3">
    <source>
        <dbReference type="ARBA" id="ARBA00022989"/>
    </source>
</evidence>
<evidence type="ECO:0000256" key="4">
    <source>
        <dbReference type="ARBA" id="ARBA00023136"/>
    </source>
</evidence>
<reference evidence="12 13" key="1">
    <citation type="submission" date="2020-08" db="EMBL/GenBank/DDBJ databases">
        <title>Functional genomics of gut bacteria from endangered species of beetles.</title>
        <authorList>
            <person name="Carlos-Shanley C."/>
        </authorList>
    </citation>
    <scope>NUCLEOTIDE SEQUENCE [LARGE SCALE GENOMIC DNA]</scope>
    <source>
        <strain evidence="12 13">S00124</strain>
    </source>
</reference>
<keyword evidence="5 7" id="KW-0807">Transducer</keyword>
<feature type="coiled-coil region" evidence="8">
    <location>
        <begin position="405"/>
        <end position="432"/>
    </location>
</feature>
<dbReference type="InterPro" id="IPR029095">
    <property type="entry name" value="NarX-like_N"/>
</dbReference>
<dbReference type="InterPro" id="IPR004089">
    <property type="entry name" value="MCPsignal_dom"/>
</dbReference>
<evidence type="ECO:0000256" key="2">
    <source>
        <dbReference type="ARBA" id="ARBA00022692"/>
    </source>
</evidence>
<keyword evidence="3 9" id="KW-1133">Transmembrane helix</keyword>
<evidence type="ECO:0000259" key="10">
    <source>
        <dbReference type="PROSITE" id="PS50111"/>
    </source>
</evidence>
<comment type="similarity">
    <text evidence="6">Belongs to the methyl-accepting chemotaxis (MCP) protein family.</text>
</comment>
<feature type="transmembrane region" description="Helical" evidence="9">
    <location>
        <begin position="369"/>
        <end position="393"/>
    </location>
</feature>
<evidence type="ECO:0000256" key="7">
    <source>
        <dbReference type="PROSITE-ProRule" id="PRU00284"/>
    </source>
</evidence>
<feature type="domain" description="HAMP" evidence="11">
    <location>
        <begin position="427"/>
        <end position="475"/>
    </location>
</feature>
<evidence type="ECO:0000256" key="5">
    <source>
        <dbReference type="ARBA" id="ARBA00023224"/>
    </source>
</evidence>
<dbReference type="CDD" id="cd11386">
    <property type="entry name" value="MCP_signal"/>
    <property type="match status" value="1"/>
</dbReference>
<keyword evidence="2 9" id="KW-0812">Transmembrane</keyword>
<comment type="caution">
    <text evidence="12">The sequence shown here is derived from an EMBL/GenBank/DDBJ whole genome shotgun (WGS) entry which is preliminary data.</text>
</comment>
<evidence type="ECO:0000256" key="9">
    <source>
        <dbReference type="SAM" id="Phobius"/>
    </source>
</evidence>
<dbReference type="Pfam" id="PF00015">
    <property type="entry name" value="MCPsignal"/>
    <property type="match status" value="1"/>
</dbReference>
<dbReference type="InterPro" id="IPR003660">
    <property type="entry name" value="HAMP_dom"/>
</dbReference>
<dbReference type="PANTHER" id="PTHR32089:SF119">
    <property type="entry name" value="METHYL-ACCEPTING CHEMOTAXIS PROTEIN CTPL"/>
    <property type="match status" value="1"/>
</dbReference>
<dbReference type="Pfam" id="PF13675">
    <property type="entry name" value="PilJ"/>
    <property type="match status" value="1"/>
</dbReference>
<dbReference type="Proteomes" id="UP000562492">
    <property type="component" value="Unassembled WGS sequence"/>
</dbReference>
<protein>
    <submittedName>
        <fullName evidence="12">Twitching motility protein PilJ</fullName>
    </submittedName>
</protein>
<organism evidence="12 13">
    <name type="scientific">Comamonas odontotermitis</name>
    <dbReference type="NCBI Taxonomy" id="379895"/>
    <lineage>
        <taxon>Bacteria</taxon>
        <taxon>Pseudomonadati</taxon>
        <taxon>Pseudomonadota</taxon>
        <taxon>Betaproteobacteria</taxon>
        <taxon>Burkholderiales</taxon>
        <taxon>Comamonadaceae</taxon>
        <taxon>Comamonas</taxon>
    </lineage>
</organism>
<dbReference type="Gene3D" id="1.10.287.950">
    <property type="entry name" value="Methyl-accepting chemotaxis protein"/>
    <property type="match status" value="1"/>
</dbReference>
<evidence type="ECO:0000313" key="12">
    <source>
        <dbReference type="EMBL" id="MBB6577049.1"/>
    </source>
</evidence>
<dbReference type="PROSITE" id="PS50111">
    <property type="entry name" value="CHEMOTAXIS_TRANSDUC_2"/>
    <property type="match status" value="1"/>
</dbReference>
<feature type="transmembrane region" description="Helical" evidence="9">
    <location>
        <begin position="85"/>
        <end position="105"/>
    </location>
</feature>
<dbReference type="PROSITE" id="PS50885">
    <property type="entry name" value="HAMP"/>
    <property type="match status" value="1"/>
</dbReference>
<feature type="domain" description="Methyl-accepting transducer" evidence="10">
    <location>
        <begin position="480"/>
        <end position="716"/>
    </location>
</feature>
<gene>
    <name evidence="12" type="ORF">HNP33_001100</name>
</gene>
<dbReference type="SUPFAM" id="SSF58104">
    <property type="entry name" value="Methyl-accepting chemotaxis protein (MCP) signaling domain"/>
    <property type="match status" value="1"/>
</dbReference>
<dbReference type="PANTHER" id="PTHR32089">
    <property type="entry name" value="METHYL-ACCEPTING CHEMOTAXIS PROTEIN MCPB"/>
    <property type="match status" value="1"/>
</dbReference>
<evidence type="ECO:0000256" key="8">
    <source>
        <dbReference type="SAM" id="Coils"/>
    </source>
</evidence>
<evidence type="ECO:0000259" key="11">
    <source>
        <dbReference type="PROSITE" id="PS50885"/>
    </source>
</evidence>
<dbReference type="RefSeq" id="WP_233464405.1">
    <property type="nucleotide sequence ID" value="NZ_JACHKZ010000005.1"/>
</dbReference>
<keyword evidence="4 9" id="KW-0472">Membrane</keyword>
<evidence type="ECO:0000313" key="13">
    <source>
        <dbReference type="Proteomes" id="UP000562492"/>
    </source>
</evidence>
<evidence type="ECO:0000256" key="1">
    <source>
        <dbReference type="ARBA" id="ARBA00004141"/>
    </source>
</evidence>
<name>A0ABR6RD39_9BURK</name>
<dbReference type="EMBL" id="JACHKZ010000005">
    <property type="protein sequence ID" value="MBB6577049.1"/>
    <property type="molecule type" value="Genomic_DNA"/>
</dbReference>
<evidence type="ECO:0000256" key="6">
    <source>
        <dbReference type="ARBA" id="ARBA00029447"/>
    </source>
</evidence>
<dbReference type="SMART" id="SM00283">
    <property type="entry name" value="MA"/>
    <property type="match status" value="1"/>
</dbReference>
<keyword evidence="8" id="KW-0175">Coiled coil</keyword>
<comment type="subcellular location">
    <subcellularLocation>
        <location evidence="1">Membrane</location>
        <topology evidence="1">Multi-pass membrane protein</topology>
    </subcellularLocation>
</comment>
<proteinExistence type="inferred from homology"/>